<evidence type="ECO:0000313" key="4">
    <source>
        <dbReference type="EMBL" id="CAL5133556.1"/>
    </source>
</evidence>
<feature type="compositionally biased region" description="Polar residues" evidence="2">
    <location>
        <begin position="391"/>
        <end position="405"/>
    </location>
</feature>
<dbReference type="GO" id="GO:0030246">
    <property type="term" value="F:carbohydrate binding"/>
    <property type="evidence" value="ECO:0007669"/>
    <property type="project" value="UniProtKB-KW"/>
</dbReference>
<feature type="region of interest" description="Disordered" evidence="2">
    <location>
        <begin position="552"/>
        <end position="626"/>
    </location>
</feature>
<feature type="compositionally biased region" description="Basic residues" evidence="2">
    <location>
        <begin position="199"/>
        <end position="209"/>
    </location>
</feature>
<feature type="compositionally biased region" description="Low complexity" evidence="2">
    <location>
        <begin position="552"/>
        <end position="568"/>
    </location>
</feature>
<evidence type="ECO:0000313" key="5">
    <source>
        <dbReference type="Proteomes" id="UP001497525"/>
    </source>
</evidence>
<dbReference type="EMBL" id="CAXLJL010000156">
    <property type="protein sequence ID" value="CAL5133556.1"/>
    <property type="molecule type" value="Genomic_DNA"/>
</dbReference>
<feature type="region of interest" description="Disordered" evidence="2">
    <location>
        <begin position="473"/>
        <end position="509"/>
    </location>
</feature>
<feature type="region of interest" description="Disordered" evidence="2">
    <location>
        <begin position="182"/>
        <end position="422"/>
    </location>
</feature>
<dbReference type="SUPFAM" id="SSF49899">
    <property type="entry name" value="Concanavalin A-like lectins/glucanases"/>
    <property type="match status" value="1"/>
</dbReference>
<protein>
    <recommendedName>
        <fullName evidence="3">Galectin domain-containing protein</fullName>
    </recommendedName>
</protein>
<reference evidence="4" key="1">
    <citation type="submission" date="2024-06" db="EMBL/GenBank/DDBJ databases">
        <authorList>
            <person name="Liu X."/>
            <person name="Lenzi L."/>
            <person name="Haldenby T S."/>
            <person name="Uol C."/>
        </authorList>
    </citation>
    <scope>NUCLEOTIDE SEQUENCE</scope>
</reference>
<dbReference type="Proteomes" id="UP001497525">
    <property type="component" value="Unassembled WGS sequence"/>
</dbReference>
<sequence length="1289" mass="141361">MTQAQAYSPYNGNMSDVNEEDLGPIIQPIPDNLMVGDYIEIAGYCRGKEVLVELLTSEEAAVTDTDVLPLQVRLQSGGPVRAMNRVREKIQRQEKFVENGVQENLAFKLCIYANETCYEIRLNDQHVCNLDHLVRLEDVSAISMDGDAEFTSIEFKDIYGEDEPTPSEPEKPEAGMMRIAESRQSFQRHKSPPVFVRTSTRRSSRRKVRSPLVDTGKPATNHWPTSNDLSRPNMDIDTPYGQPVDNLNASKAPVIKSQPKYETDYGLPEPQYVTDGSRNSIDDKVPRGSRGSILPPRSSTTLDEKRVDKQLVVGGPQSRVVAGSAHRGSYSQLDDETQQPITYTSGPNAEQKPKSKSAWPFGKKTSTPDLTDSERGSKRSIRDWFKRKKSTGSSSNLRGSASLGNLSYPDTPRKLRLEPGVGAATSPVLGGVSKEMMKEPAATIAGHIAAQKAVPEFENFTLTPHPEALPTELERMRSQPAPTVRSSQDMPGPQPTTRDQPMSKSSGPAAELANRLYDEGRAGFNPGTTLTGNITEPIGMAARTSTVQDIPPKVATTPITPAAPTALPQKLKGTAPEIASKIQDTVSRPNFDETTLISPTSTIPASNITLQKTPQAPPVDVTPRSPMMTPTTPVATRTTPMAPVVAPIVAPVATPTQSQKLKGTAPEIASKIQDTVSRPNFDETTLISPTSTIPASNITLQKTPQAPPVDMTPRSPMMTPTTPVATRTTPMAPVVAPIVAPAATPTQSQKLKGPAPEIASKIQDTVSRPNFDDTTLMSPTSTIPASNITLQKTPQAPPVDVTPRSPMMTPTTPVATRTTPMAPVVTPVVEQPIRRDEAPTRIQPPVYEKPYIDTDYELPTKTELVRDKPGYMPTMSPPKYHSTDNFQRSMSDDRMSHGSDVYSDGEYYLDVGKSAYYHERCQSLKRHKSRRTVAKDREARRSLGLALNHDSTRSSISSITADELREMHGSDYRRSEPLVNPTRAAQRKLYTAAPSVDSTNSQSLTVGKAQLIRDEFAAELPVRLSVGRCMCIRGHFLYENEKAQTCSLRIGANEPVCANGYDGLLLEYGIDGTVDIFVLAGSQKIFWGCMKCPVGKYTADFNIELHVRAKYLALTVSDFVSQMMPKPIDLSLLTFVRLEPGSSAELDGVTVFNHFELPLELTFADSPCRNDFQTLSLATRLYADTQSIILDFTTQAKKTFSVVFDFLADRLYVMAASTRYTRQGETEIPFVPEQIRSIHIKRNASENCLCVCVNGRQLLVHTVPVDRPVGKLSTVRILGDFTLLKAKVD</sequence>
<dbReference type="Gene3D" id="2.60.120.200">
    <property type="match status" value="1"/>
</dbReference>
<dbReference type="InterPro" id="IPR001079">
    <property type="entry name" value="Galectin_CRD"/>
</dbReference>
<dbReference type="PROSITE" id="PS51304">
    <property type="entry name" value="GALECTIN"/>
    <property type="match status" value="1"/>
</dbReference>
<evidence type="ECO:0000256" key="1">
    <source>
        <dbReference type="ARBA" id="ARBA00022734"/>
    </source>
</evidence>
<organism evidence="4 5">
    <name type="scientific">Calicophoron daubneyi</name>
    <name type="common">Rumen fluke</name>
    <name type="synonym">Paramphistomum daubneyi</name>
    <dbReference type="NCBI Taxonomy" id="300641"/>
    <lineage>
        <taxon>Eukaryota</taxon>
        <taxon>Metazoa</taxon>
        <taxon>Spiralia</taxon>
        <taxon>Lophotrochozoa</taxon>
        <taxon>Platyhelminthes</taxon>
        <taxon>Trematoda</taxon>
        <taxon>Digenea</taxon>
        <taxon>Plagiorchiida</taxon>
        <taxon>Pronocephalata</taxon>
        <taxon>Paramphistomoidea</taxon>
        <taxon>Paramphistomidae</taxon>
        <taxon>Calicophoron</taxon>
    </lineage>
</organism>
<evidence type="ECO:0000256" key="2">
    <source>
        <dbReference type="SAM" id="MobiDB-lite"/>
    </source>
</evidence>
<gene>
    <name evidence="4" type="ORF">CDAUBV1_LOCUS6826</name>
</gene>
<dbReference type="Pfam" id="PF00337">
    <property type="entry name" value="Gal-bind_lectin"/>
    <property type="match status" value="1"/>
</dbReference>
<feature type="compositionally biased region" description="Polar residues" evidence="2">
    <location>
        <begin position="338"/>
        <end position="348"/>
    </location>
</feature>
<feature type="compositionally biased region" description="Basic and acidic residues" evidence="2">
    <location>
        <begin position="372"/>
        <end position="384"/>
    </location>
</feature>
<comment type="caution">
    <text evidence="4">The sequence shown here is derived from an EMBL/GenBank/DDBJ whole genome shotgun (WGS) entry which is preliminary data.</text>
</comment>
<feature type="domain" description="Galectin" evidence="3">
    <location>
        <begin position="25"/>
        <end position="156"/>
    </location>
</feature>
<dbReference type="SMART" id="SM00908">
    <property type="entry name" value="Gal-bind_lectin"/>
    <property type="match status" value="1"/>
</dbReference>
<feature type="compositionally biased region" description="Polar residues" evidence="2">
    <location>
        <begin position="480"/>
        <end position="506"/>
    </location>
</feature>
<dbReference type="SMART" id="SM00276">
    <property type="entry name" value="GLECT"/>
    <property type="match status" value="1"/>
</dbReference>
<name>A0AAV2TBQ7_CALDB</name>
<accession>A0AAV2TBQ7</accession>
<proteinExistence type="predicted"/>
<keyword evidence="1" id="KW-0430">Lectin</keyword>
<dbReference type="InterPro" id="IPR013320">
    <property type="entry name" value="ConA-like_dom_sf"/>
</dbReference>
<evidence type="ECO:0000259" key="3">
    <source>
        <dbReference type="PROSITE" id="PS51304"/>
    </source>
</evidence>
<feature type="compositionally biased region" description="Polar residues" evidence="2">
    <location>
        <begin position="582"/>
        <end position="614"/>
    </location>
</feature>